<dbReference type="Proteomes" id="UP000663868">
    <property type="component" value="Unassembled WGS sequence"/>
</dbReference>
<dbReference type="EMBL" id="CAJNOE010000820">
    <property type="protein sequence ID" value="CAF1340009.1"/>
    <property type="molecule type" value="Genomic_DNA"/>
</dbReference>
<evidence type="ECO:0000313" key="7">
    <source>
        <dbReference type="EMBL" id="CAF3838962.1"/>
    </source>
</evidence>
<dbReference type="EMBL" id="CAJOBB010001309">
    <property type="protein sequence ID" value="CAF3838962.1"/>
    <property type="molecule type" value="Genomic_DNA"/>
</dbReference>
<feature type="chain" id="PRO_5036227602" evidence="3">
    <location>
        <begin position="25"/>
        <end position="139"/>
    </location>
</feature>
<sequence>MQLSTITLVLFIGSIFLLQNNVSCLNITDLPVQACMKTIAGGNYSACGYQLAKAIYRLHNWNKPTGDSSCGFPCTHILKGRFSKWEWKWDVQFKCDTKAPGIVGEATRYSRDGAKEWAIKDFVNKAIAKDYIKLEDIKC</sequence>
<keyword evidence="3" id="KW-0732">Signal</keyword>
<gene>
    <name evidence="5" type="ORF">IZO911_LOCUS36175</name>
    <name evidence="6" type="ORF">JYZ213_LOCUS41392</name>
    <name evidence="7" type="ORF">KXQ929_LOCUS19351</name>
    <name evidence="9" type="ORF">OKA104_LOCUS30945</name>
    <name evidence="8" type="ORF">OXD698_LOCUS30326</name>
    <name evidence="4" type="ORF">VCS650_LOCUS16454</name>
</gene>
<proteinExistence type="predicted"/>
<dbReference type="OrthoDB" id="10011998at2759"/>
<dbReference type="GO" id="GO:0042742">
    <property type="term" value="P:defense response to bacterium"/>
    <property type="evidence" value="ECO:0007669"/>
    <property type="project" value="UniProtKB-KW"/>
</dbReference>
<dbReference type="EMBL" id="CAJNOG010001679">
    <property type="protein sequence ID" value="CAF1463516.1"/>
    <property type="molecule type" value="Genomic_DNA"/>
</dbReference>
<dbReference type="Proteomes" id="UP000663891">
    <property type="component" value="Unassembled WGS sequence"/>
</dbReference>
<accession>A0A815GK63</accession>
<evidence type="ECO:0000256" key="2">
    <source>
        <dbReference type="ARBA" id="ARBA00023022"/>
    </source>
</evidence>
<reference evidence="5" key="1">
    <citation type="submission" date="2021-02" db="EMBL/GenBank/DDBJ databases">
        <authorList>
            <person name="Nowell W R."/>
        </authorList>
    </citation>
    <scope>NUCLEOTIDE SEQUENCE</scope>
</reference>
<evidence type="ECO:0000256" key="1">
    <source>
        <dbReference type="ARBA" id="ARBA00022529"/>
    </source>
</evidence>
<dbReference type="EMBL" id="CAJOAZ010003550">
    <property type="protein sequence ID" value="CAF4014757.1"/>
    <property type="molecule type" value="Genomic_DNA"/>
</dbReference>
<keyword evidence="2" id="KW-0044">Antibiotic</keyword>
<dbReference type="InterPro" id="IPR024509">
    <property type="entry name" value="Anti-LPS_factor/Scygonadin"/>
</dbReference>
<evidence type="ECO:0000313" key="4">
    <source>
        <dbReference type="EMBL" id="CAF1033289.1"/>
    </source>
</evidence>
<dbReference type="EMBL" id="CAJNON010000147">
    <property type="protein sequence ID" value="CAF1033289.1"/>
    <property type="molecule type" value="Genomic_DNA"/>
</dbReference>
<dbReference type="Pfam" id="PF11630">
    <property type="entry name" value="Anti-LPS-SCYG"/>
    <property type="match status" value="1"/>
</dbReference>
<dbReference type="Proteomes" id="UP000663844">
    <property type="component" value="Unassembled WGS sequence"/>
</dbReference>
<dbReference type="Gene3D" id="3.30.160.320">
    <property type="match status" value="1"/>
</dbReference>
<organism evidence="5 10">
    <name type="scientific">Adineta steineri</name>
    <dbReference type="NCBI Taxonomy" id="433720"/>
    <lineage>
        <taxon>Eukaryota</taxon>
        <taxon>Metazoa</taxon>
        <taxon>Spiralia</taxon>
        <taxon>Gnathifera</taxon>
        <taxon>Rotifera</taxon>
        <taxon>Eurotatoria</taxon>
        <taxon>Bdelloidea</taxon>
        <taxon>Adinetida</taxon>
        <taxon>Adinetidae</taxon>
        <taxon>Adineta</taxon>
    </lineage>
</organism>
<name>A0A815GK63_9BILA</name>
<dbReference type="AlphaFoldDB" id="A0A815GK63"/>
<dbReference type="Proteomes" id="UP000663845">
    <property type="component" value="Unassembled WGS sequence"/>
</dbReference>
<dbReference type="EMBL" id="CAJOAY010003416">
    <property type="protein sequence ID" value="CAF4020723.1"/>
    <property type="molecule type" value="Genomic_DNA"/>
</dbReference>
<dbReference type="InterPro" id="IPR038539">
    <property type="entry name" value="Anti-LPS_factor/Scygonadin_sf"/>
</dbReference>
<comment type="caution">
    <text evidence="5">The sequence shown here is derived from an EMBL/GenBank/DDBJ whole genome shotgun (WGS) entry which is preliminary data.</text>
</comment>
<feature type="signal peptide" evidence="3">
    <location>
        <begin position="1"/>
        <end position="24"/>
    </location>
</feature>
<dbReference type="Proteomes" id="UP000663860">
    <property type="component" value="Unassembled WGS sequence"/>
</dbReference>
<evidence type="ECO:0000313" key="8">
    <source>
        <dbReference type="EMBL" id="CAF4014757.1"/>
    </source>
</evidence>
<dbReference type="Proteomes" id="UP000663881">
    <property type="component" value="Unassembled WGS sequence"/>
</dbReference>
<protein>
    <submittedName>
        <fullName evidence="5">Uncharacterized protein</fullName>
    </submittedName>
</protein>
<evidence type="ECO:0000313" key="10">
    <source>
        <dbReference type="Proteomes" id="UP000663860"/>
    </source>
</evidence>
<keyword evidence="1" id="KW-0929">Antimicrobial</keyword>
<evidence type="ECO:0000313" key="5">
    <source>
        <dbReference type="EMBL" id="CAF1340009.1"/>
    </source>
</evidence>
<evidence type="ECO:0000313" key="9">
    <source>
        <dbReference type="EMBL" id="CAF4020723.1"/>
    </source>
</evidence>
<evidence type="ECO:0000256" key="3">
    <source>
        <dbReference type="SAM" id="SignalP"/>
    </source>
</evidence>
<evidence type="ECO:0000313" key="6">
    <source>
        <dbReference type="EMBL" id="CAF1463516.1"/>
    </source>
</evidence>